<gene>
    <name evidence="2" type="ORF">HPB48_023860</name>
</gene>
<evidence type="ECO:0000256" key="1">
    <source>
        <dbReference type="SAM" id="MobiDB-lite"/>
    </source>
</evidence>
<dbReference type="EMBL" id="JABSTR010000977">
    <property type="protein sequence ID" value="KAH9383125.1"/>
    <property type="molecule type" value="Genomic_DNA"/>
</dbReference>
<organism evidence="2 3">
    <name type="scientific">Haemaphysalis longicornis</name>
    <name type="common">Bush tick</name>
    <dbReference type="NCBI Taxonomy" id="44386"/>
    <lineage>
        <taxon>Eukaryota</taxon>
        <taxon>Metazoa</taxon>
        <taxon>Ecdysozoa</taxon>
        <taxon>Arthropoda</taxon>
        <taxon>Chelicerata</taxon>
        <taxon>Arachnida</taxon>
        <taxon>Acari</taxon>
        <taxon>Parasitiformes</taxon>
        <taxon>Ixodida</taxon>
        <taxon>Ixodoidea</taxon>
        <taxon>Ixodidae</taxon>
        <taxon>Haemaphysalinae</taxon>
        <taxon>Haemaphysalis</taxon>
    </lineage>
</organism>
<keyword evidence="3" id="KW-1185">Reference proteome</keyword>
<dbReference type="OMA" id="MEMECLS"/>
<evidence type="ECO:0000313" key="3">
    <source>
        <dbReference type="Proteomes" id="UP000821853"/>
    </source>
</evidence>
<protein>
    <recommendedName>
        <fullName evidence="4">THAP-type domain-containing protein</fullName>
    </recommendedName>
</protein>
<reference evidence="2 3" key="1">
    <citation type="journal article" date="2020" name="Cell">
        <title>Large-Scale Comparative Analyses of Tick Genomes Elucidate Their Genetic Diversity and Vector Capacities.</title>
        <authorList>
            <consortium name="Tick Genome and Microbiome Consortium (TIGMIC)"/>
            <person name="Jia N."/>
            <person name="Wang J."/>
            <person name="Shi W."/>
            <person name="Du L."/>
            <person name="Sun Y."/>
            <person name="Zhan W."/>
            <person name="Jiang J.F."/>
            <person name="Wang Q."/>
            <person name="Zhang B."/>
            <person name="Ji P."/>
            <person name="Bell-Sakyi L."/>
            <person name="Cui X.M."/>
            <person name="Yuan T.T."/>
            <person name="Jiang B.G."/>
            <person name="Yang W.F."/>
            <person name="Lam T.T."/>
            <person name="Chang Q.C."/>
            <person name="Ding S.J."/>
            <person name="Wang X.J."/>
            <person name="Zhu J.G."/>
            <person name="Ruan X.D."/>
            <person name="Zhao L."/>
            <person name="Wei J.T."/>
            <person name="Ye R.Z."/>
            <person name="Que T.C."/>
            <person name="Du C.H."/>
            <person name="Zhou Y.H."/>
            <person name="Cheng J.X."/>
            <person name="Dai P.F."/>
            <person name="Guo W.B."/>
            <person name="Han X.H."/>
            <person name="Huang E.J."/>
            <person name="Li L.F."/>
            <person name="Wei W."/>
            <person name="Gao Y.C."/>
            <person name="Liu J.Z."/>
            <person name="Shao H.Z."/>
            <person name="Wang X."/>
            <person name="Wang C.C."/>
            <person name="Yang T.C."/>
            <person name="Huo Q.B."/>
            <person name="Li W."/>
            <person name="Chen H.Y."/>
            <person name="Chen S.E."/>
            <person name="Zhou L.G."/>
            <person name="Ni X.B."/>
            <person name="Tian J.H."/>
            <person name="Sheng Y."/>
            <person name="Liu T."/>
            <person name="Pan Y.S."/>
            <person name="Xia L.Y."/>
            <person name="Li J."/>
            <person name="Zhao F."/>
            <person name="Cao W.C."/>
        </authorList>
    </citation>
    <scope>NUCLEOTIDE SEQUENCE [LARGE SCALE GENOMIC DNA]</scope>
    <source>
        <strain evidence="2">HaeL-2018</strain>
    </source>
</reference>
<evidence type="ECO:0008006" key="4">
    <source>
        <dbReference type="Google" id="ProtNLM"/>
    </source>
</evidence>
<dbReference type="OrthoDB" id="6413279at2759"/>
<name>A0A9J6H8R7_HAELO</name>
<evidence type="ECO:0000313" key="2">
    <source>
        <dbReference type="EMBL" id="KAH9383125.1"/>
    </source>
</evidence>
<accession>A0A9J6H8R7</accession>
<dbReference type="VEuPathDB" id="VectorBase:HLOH_044843"/>
<proteinExistence type="predicted"/>
<comment type="caution">
    <text evidence="2">The sequence shown here is derived from an EMBL/GenBank/DDBJ whole genome shotgun (WGS) entry which is preliminary data.</text>
</comment>
<feature type="compositionally biased region" description="Low complexity" evidence="1">
    <location>
        <begin position="124"/>
        <end position="135"/>
    </location>
</feature>
<feature type="region of interest" description="Disordered" evidence="1">
    <location>
        <begin position="85"/>
        <end position="143"/>
    </location>
</feature>
<sequence>MLDQINKQIFFRLPKVIEHQGDRTKELCVKRRSLWLARINRADLNTKRTGIRVCGAHFVKGRPSQLWKEADPVWAPTLLLGYSAKQGDPERHARAKRRRNQARAADAERRAEAMATTQTTHPDAAAVSSSSPAPAEDGVGVENSDETGMAVQTDLTMSDIEAMEMECLSLNERLYAARNENELLELTEDALKCSDTKVVYYTGIANFQILYALFNV</sequence>
<dbReference type="Proteomes" id="UP000821853">
    <property type="component" value="Unassembled WGS sequence"/>
</dbReference>
<dbReference type="AlphaFoldDB" id="A0A9J6H8R7"/>